<dbReference type="EMBL" id="JAOB01000009">
    <property type="protein sequence ID" value="EUA76166.1"/>
    <property type="molecule type" value="Genomic_DNA"/>
</dbReference>
<sequence length="66" mass="6847">MVIAREDRPATSAWWAMSPEPSTRRDPRAAGRAVAGLHGAAAVVVLDALPLTVNGKLDTGPCPGIQ</sequence>
<protein>
    <submittedName>
        <fullName evidence="1">Uncharacterized protein</fullName>
    </submittedName>
</protein>
<gene>
    <name evidence="1" type="ORF">I553_10450</name>
</gene>
<organism evidence="1">
    <name type="scientific">Mycobacterium xenopi 4042</name>
    <dbReference type="NCBI Taxonomy" id="1299334"/>
    <lineage>
        <taxon>Bacteria</taxon>
        <taxon>Bacillati</taxon>
        <taxon>Actinomycetota</taxon>
        <taxon>Actinomycetes</taxon>
        <taxon>Mycobacteriales</taxon>
        <taxon>Mycobacteriaceae</taxon>
        <taxon>Mycobacterium</taxon>
    </lineage>
</organism>
<proteinExistence type="predicted"/>
<dbReference type="PATRIC" id="fig|1299334.3.peg.561"/>
<name>X8E7I0_MYCXE</name>
<reference evidence="1" key="1">
    <citation type="submission" date="2014-01" db="EMBL/GenBank/DDBJ databases">
        <authorList>
            <person name="Brown-Elliot B."/>
            <person name="Wallace R."/>
            <person name="Lenaerts A."/>
            <person name="Ordway D."/>
            <person name="DeGroote M.A."/>
            <person name="Parker T."/>
            <person name="Sizemore C."/>
            <person name="Tallon L.J."/>
            <person name="Sadzewicz L.K."/>
            <person name="Sengamalay N."/>
            <person name="Fraser C.M."/>
            <person name="Hine E."/>
            <person name="Shefchek K.A."/>
            <person name="Das S.P."/>
            <person name="Tettelin H."/>
        </authorList>
    </citation>
    <scope>NUCLEOTIDE SEQUENCE [LARGE SCALE GENOMIC DNA]</scope>
    <source>
        <strain evidence="1">4042</strain>
    </source>
</reference>
<accession>X8E7I0</accession>
<evidence type="ECO:0000313" key="1">
    <source>
        <dbReference type="EMBL" id="EUA76166.1"/>
    </source>
</evidence>
<comment type="caution">
    <text evidence="1">The sequence shown here is derived from an EMBL/GenBank/DDBJ whole genome shotgun (WGS) entry which is preliminary data.</text>
</comment>
<dbReference type="AlphaFoldDB" id="X8E7I0"/>